<proteinExistence type="predicted"/>
<dbReference type="OrthoDB" id="10409584at2759"/>
<reference evidence="1 2" key="1">
    <citation type="journal article" date="2019" name="Sci. Rep.">
        <title>Orb-weaving spider Araneus ventricosus genome elucidates the spidroin gene catalogue.</title>
        <authorList>
            <person name="Kono N."/>
            <person name="Nakamura H."/>
            <person name="Ohtoshi R."/>
            <person name="Moran D.A.P."/>
            <person name="Shinohara A."/>
            <person name="Yoshida Y."/>
            <person name="Fujiwara M."/>
            <person name="Mori M."/>
            <person name="Tomita M."/>
            <person name="Arakawa K."/>
        </authorList>
    </citation>
    <scope>NUCLEOTIDE SEQUENCE [LARGE SCALE GENOMIC DNA]</scope>
</reference>
<accession>A0A4Y2N4H0</accession>
<evidence type="ECO:0000313" key="2">
    <source>
        <dbReference type="Proteomes" id="UP000499080"/>
    </source>
</evidence>
<organism evidence="1 2">
    <name type="scientific">Araneus ventricosus</name>
    <name type="common">Orbweaver spider</name>
    <name type="synonym">Epeira ventricosa</name>
    <dbReference type="NCBI Taxonomy" id="182803"/>
    <lineage>
        <taxon>Eukaryota</taxon>
        <taxon>Metazoa</taxon>
        <taxon>Ecdysozoa</taxon>
        <taxon>Arthropoda</taxon>
        <taxon>Chelicerata</taxon>
        <taxon>Arachnida</taxon>
        <taxon>Araneae</taxon>
        <taxon>Araneomorphae</taxon>
        <taxon>Entelegynae</taxon>
        <taxon>Araneoidea</taxon>
        <taxon>Araneidae</taxon>
        <taxon>Araneus</taxon>
    </lineage>
</organism>
<name>A0A4Y2N4H0_ARAVE</name>
<gene>
    <name evidence="1" type="ORF">AVEN_121927_1</name>
</gene>
<dbReference type="AlphaFoldDB" id="A0A4Y2N4H0"/>
<dbReference type="EMBL" id="BGPR01008516">
    <property type="protein sequence ID" value="GBN34328.1"/>
    <property type="molecule type" value="Genomic_DNA"/>
</dbReference>
<feature type="non-terminal residue" evidence="1">
    <location>
        <position position="46"/>
    </location>
</feature>
<dbReference type="Proteomes" id="UP000499080">
    <property type="component" value="Unassembled WGS sequence"/>
</dbReference>
<comment type="caution">
    <text evidence="1">The sequence shown here is derived from an EMBL/GenBank/DDBJ whole genome shotgun (WGS) entry which is preliminary data.</text>
</comment>
<sequence>MELEKYNALGMDFKNLISCIHYHEESQNDDVILETLKTIIDICSNE</sequence>
<keyword evidence="2" id="KW-1185">Reference proteome</keyword>
<evidence type="ECO:0000313" key="1">
    <source>
        <dbReference type="EMBL" id="GBN34328.1"/>
    </source>
</evidence>
<protein>
    <submittedName>
        <fullName evidence="1">Uncharacterized protein</fullName>
    </submittedName>
</protein>